<gene>
    <name evidence="2" type="ordered locus">Npun_F1036</name>
</gene>
<reference evidence="2 3" key="2">
    <citation type="journal article" date="2013" name="Plant Physiol.">
        <title>A Nostoc punctiforme Sugar Transporter Necessary to Establish a Cyanobacterium-Plant Symbiosis.</title>
        <authorList>
            <person name="Ekman M."/>
            <person name="Picossi S."/>
            <person name="Campbell E.L."/>
            <person name="Meeks J.C."/>
            <person name="Flores E."/>
        </authorList>
    </citation>
    <scope>NUCLEOTIDE SEQUENCE [LARGE SCALE GENOMIC DNA]</scope>
    <source>
        <strain evidence="3">ATCC 29133 / PCC 73102</strain>
    </source>
</reference>
<organism evidence="2 3">
    <name type="scientific">Nostoc punctiforme (strain ATCC 29133 / PCC 73102)</name>
    <dbReference type="NCBI Taxonomy" id="63737"/>
    <lineage>
        <taxon>Bacteria</taxon>
        <taxon>Bacillati</taxon>
        <taxon>Cyanobacteriota</taxon>
        <taxon>Cyanophyceae</taxon>
        <taxon>Nostocales</taxon>
        <taxon>Nostocaceae</taxon>
        <taxon>Nostoc</taxon>
    </lineage>
</organism>
<feature type="region of interest" description="Disordered" evidence="1">
    <location>
        <begin position="16"/>
        <end position="39"/>
    </location>
</feature>
<name>B2IV88_NOSP7</name>
<keyword evidence="3" id="KW-1185">Reference proteome</keyword>
<dbReference type="EMBL" id="CP001037">
    <property type="protein sequence ID" value="ACC79764.1"/>
    <property type="molecule type" value="Genomic_DNA"/>
</dbReference>
<evidence type="ECO:0000256" key="1">
    <source>
        <dbReference type="SAM" id="MobiDB-lite"/>
    </source>
</evidence>
<dbReference type="HOGENOM" id="CLU_2424003_0_0_3"/>
<dbReference type="KEGG" id="npu:Npun_F1036"/>
<proteinExistence type="predicted"/>
<reference evidence="3" key="1">
    <citation type="submission" date="2008-04" db="EMBL/GenBank/DDBJ databases">
        <title>Complete sequence of chromosome of Nostoc punctiforme ATCC 29133.</title>
        <authorList>
            <consortium name="US DOE Joint Genome Institute"/>
            <person name="Copeland A."/>
            <person name="Lucas S."/>
            <person name="Lapidus A."/>
            <person name="Glavina del Rio T."/>
            <person name="Dalin E."/>
            <person name="Tice H."/>
            <person name="Pitluck S."/>
            <person name="Chain P."/>
            <person name="Malfatti S."/>
            <person name="Shin M."/>
            <person name="Vergez L."/>
            <person name="Schmutz J."/>
            <person name="Larimer F."/>
            <person name="Land M."/>
            <person name="Hauser L."/>
            <person name="Kyrpides N."/>
            <person name="Kim E."/>
            <person name="Meeks J.C."/>
            <person name="Elhai J."/>
            <person name="Campbell E.L."/>
            <person name="Thiel T."/>
            <person name="Longmire J."/>
            <person name="Potts M."/>
            <person name="Atlas R."/>
        </authorList>
    </citation>
    <scope>NUCLEOTIDE SEQUENCE [LARGE SCALE GENOMIC DNA]</scope>
    <source>
        <strain evidence="3">ATCC 29133 / PCC 73102</strain>
    </source>
</reference>
<dbReference type="EnsemblBacteria" id="ACC79764">
    <property type="protein sequence ID" value="ACC79764"/>
    <property type="gene ID" value="Npun_F1036"/>
</dbReference>
<accession>B2IV88</accession>
<dbReference type="Proteomes" id="UP000001191">
    <property type="component" value="Chromosome"/>
</dbReference>
<sequence>MALTCSNLSLDIAPRQKQSKSEYIYPQSDSSSDRKSLSPNNEVFKTLTSALSVVVTEFQMVAQASRVVAAGIQTNADLFPEPHNQPNCNPL</sequence>
<protein>
    <submittedName>
        <fullName evidence="2">Uncharacterized protein</fullName>
    </submittedName>
</protein>
<evidence type="ECO:0000313" key="2">
    <source>
        <dbReference type="EMBL" id="ACC79764.1"/>
    </source>
</evidence>
<evidence type="ECO:0000313" key="3">
    <source>
        <dbReference type="Proteomes" id="UP000001191"/>
    </source>
</evidence>
<dbReference type="AlphaFoldDB" id="B2IV88"/>